<dbReference type="Pfam" id="PF00076">
    <property type="entry name" value="RRM_1"/>
    <property type="match status" value="1"/>
</dbReference>
<dbReference type="Proteomes" id="UP000663760">
    <property type="component" value="Chromosome 6"/>
</dbReference>
<dbReference type="InterPro" id="IPR012677">
    <property type="entry name" value="Nucleotide-bd_a/b_plait_sf"/>
</dbReference>
<dbReference type="EMBL" id="LR746269">
    <property type="protein sequence ID" value="CAA7398137.1"/>
    <property type="molecule type" value="Genomic_DNA"/>
</dbReference>
<reference evidence="4" key="1">
    <citation type="submission" date="2020-02" db="EMBL/GenBank/DDBJ databases">
        <authorList>
            <person name="Scholz U."/>
            <person name="Mascher M."/>
            <person name="Fiebig A."/>
        </authorList>
    </citation>
    <scope>NUCLEOTIDE SEQUENCE</scope>
</reference>
<dbReference type="CDD" id="cd00590">
    <property type="entry name" value="RRM_SF"/>
    <property type="match status" value="1"/>
</dbReference>
<evidence type="ECO:0000259" key="3">
    <source>
        <dbReference type="PROSITE" id="PS50102"/>
    </source>
</evidence>
<evidence type="ECO:0000313" key="5">
    <source>
        <dbReference type="Proteomes" id="UP000663760"/>
    </source>
</evidence>
<evidence type="ECO:0000256" key="1">
    <source>
        <dbReference type="ARBA" id="ARBA00022884"/>
    </source>
</evidence>
<dbReference type="InterPro" id="IPR035979">
    <property type="entry name" value="RBD_domain_sf"/>
</dbReference>
<dbReference type="SMART" id="SM00360">
    <property type="entry name" value="RRM"/>
    <property type="match status" value="1"/>
</dbReference>
<gene>
    <name evidence="4" type="ORF">SI8410_06008802</name>
</gene>
<accession>A0A7I8KK21</accession>
<dbReference type="AlphaFoldDB" id="A0A7I8KK21"/>
<sequence length="112" mass="12959">MWCNGIFSVRGSIDALRAFRHRSRSFSAEIFVSRLSSYTTEEDFRSTFSPFGNIEEVRLIRDKLTHRPKGYGFVRYESKEEAQRAMKAMDGRIVEGRLIFVEIAKSEEGNTP</sequence>
<keyword evidence="5" id="KW-1185">Reference proteome</keyword>
<dbReference type="PROSITE" id="PS50102">
    <property type="entry name" value="RRM"/>
    <property type="match status" value="1"/>
</dbReference>
<dbReference type="OrthoDB" id="439808at2759"/>
<dbReference type="GO" id="GO:0003723">
    <property type="term" value="F:RNA binding"/>
    <property type="evidence" value="ECO:0007669"/>
    <property type="project" value="UniProtKB-UniRule"/>
</dbReference>
<organism evidence="4 5">
    <name type="scientific">Spirodela intermedia</name>
    <name type="common">Intermediate duckweed</name>
    <dbReference type="NCBI Taxonomy" id="51605"/>
    <lineage>
        <taxon>Eukaryota</taxon>
        <taxon>Viridiplantae</taxon>
        <taxon>Streptophyta</taxon>
        <taxon>Embryophyta</taxon>
        <taxon>Tracheophyta</taxon>
        <taxon>Spermatophyta</taxon>
        <taxon>Magnoliopsida</taxon>
        <taxon>Liliopsida</taxon>
        <taxon>Araceae</taxon>
        <taxon>Lemnoideae</taxon>
        <taxon>Spirodela</taxon>
    </lineage>
</organism>
<dbReference type="PANTHER" id="PTHR48027">
    <property type="entry name" value="HETEROGENEOUS NUCLEAR RIBONUCLEOPROTEIN 87F-RELATED"/>
    <property type="match status" value="1"/>
</dbReference>
<dbReference type="InterPro" id="IPR000504">
    <property type="entry name" value="RRM_dom"/>
</dbReference>
<protein>
    <recommendedName>
        <fullName evidence="3">RRM domain-containing protein</fullName>
    </recommendedName>
</protein>
<dbReference type="FunFam" id="3.30.70.330:FF:001138">
    <property type="entry name" value="RNA-binding (RRM/RBD/RNP motifs) family protein"/>
    <property type="match status" value="1"/>
</dbReference>
<dbReference type="SUPFAM" id="SSF54928">
    <property type="entry name" value="RNA-binding domain, RBD"/>
    <property type="match status" value="1"/>
</dbReference>
<name>A0A7I8KK21_SPIIN</name>
<proteinExistence type="predicted"/>
<dbReference type="Gene3D" id="3.30.70.330">
    <property type="match status" value="1"/>
</dbReference>
<evidence type="ECO:0000313" key="4">
    <source>
        <dbReference type="EMBL" id="CAA7398137.1"/>
    </source>
</evidence>
<feature type="domain" description="RRM" evidence="3">
    <location>
        <begin position="28"/>
        <end position="106"/>
    </location>
</feature>
<evidence type="ECO:0000256" key="2">
    <source>
        <dbReference type="PROSITE-ProRule" id="PRU00176"/>
    </source>
</evidence>
<dbReference type="InterPro" id="IPR052462">
    <property type="entry name" value="SLIRP/GR-RBP-like"/>
</dbReference>
<keyword evidence="1 2" id="KW-0694">RNA-binding</keyword>